<sequence length="121" mass="13094">MHSDGLGMTIQSDCLGKENDLVTYPFKILGGHLFFRLTTLFLADNDNPGQSPLYPLVIPASPISRTHTRNPFPRQASFDNAMSAFISEHSTSPSPVSMALSPAAVPLPLPTPDEMELDPVS</sequence>
<accession>A0A2R6PNF9</accession>
<reference evidence="2 3" key="1">
    <citation type="submission" date="2018-02" db="EMBL/GenBank/DDBJ databases">
        <title>Genome sequence of the basidiomycete white-rot fungus Phlebia centrifuga.</title>
        <authorList>
            <person name="Granchi Z."/>
            <person name="Peng M."/>
            <person name="de Vries R.P."/>
            <person name="Hilden K."/>
            <person name="Makela M.R."/>
            <person name="Grigoriev I."/>
            <person name="Riley R."/>
        </authorList>
    </citation>
    <scope>NUCLEOTIDE SEQUENCE [LARGE SCALE GENOMIC DNA]</scope>
    <source>
        <strain evidence="2 3">FBCC195</strain>
    </source>
</reference>
<organism evidence="2 3">
    <name type="scientific">Hermanssonia centrifuga</name>
    <dbReference type="NCBI Taxonomy" id="98765"/>
    <lineage>
        <taxon>Eukaryota</taxon>
        <taxon>Fungi</taxon>
        <taxon>Dikarya</taxon>
        <taxon>Basidiomycota</taxon>
        <taxon>Agaricomycotina</taxon>
        <taxon>Agaricomycetes</taxon>
        <taxon>Polyporales</taxon>
        <taxon>Meruliaceae</taxon>
        <taxon>Hermanssonia</taxon>
    </lineage>
</organism>
<dbReference type="OrthoDB" id="3242721at2759"/>
<evidence type="ECO:0000313" key="2">
    <source>
        <dbReference type="EMBL" id="PSR94142.1"/>
    </source>
</evidence>
<name>A0A2R6PNF9_9APHY</name>
<protein>
    <submittedName>
        <fullName evidence="2">Uncharacterized protein</fullName>
    </submittedName>
</protein>
<dbReference type="Proteomes" id="UP000186601">
    <property type="component" value="Unassembled WGS sequence"/>
</dbReference>
<gene>
    <name evidence="2" type="ORF">PHLCEN_2v4570</name>
</gene>
<comment type="caution">
    <text evidence="2">The sequence shown here is derived from an EMBL/GenBank/DDBJ whole genome shotgun (WGS) entry which is preliminary data.</text>
</comment>
<dbReference type="AlphaFoldDB" id="A0A2R6PNF9"/>
<feature type="region of interest" description="Disordered" evidence="1">
    <location>
        <begin position="90"/>
        <end position="121"/>
    </location>
</feature>
<keyword evidence="3" id="KW-1185">Reference proteome</keyword>
<evidence type="ECO:0000313" key="3">
    <source>
        <dbReference type="Proteomes" id="UP000186601"/>
    </source>
</evidence>
<dbReference type="EMBL" id="MLYV02000463">
    <property type="protein sequence ID" value="PSR94142.1"/>
    <property type="molecule type" value="Genomic_DNA"/>
</dbReference>
<evidence type="ECO:0000256" key="1">
    <source>
        <dbReference type="SAM" id="MobiDB-lite"/>
    </source>
</evidence>
<proteinExistence type="predicted"/>